<dbReference type="Pfam" id="PF02837">
    <property type="entry name" value="Glyco_hydro_2_N"/>
    <property type="match status" value="1"/>
</dbReference>
<dbReference type="PROSITE" id="PS00608">
    <property type="entry name" value="GLYCOSYL_HYDROL_F2_2"/>
    <property type="match status" value="1"/>
</dbReference>
<dbReference type="SUPFAM" id="SSF51445">
    <property type="entry name" value="(Trans)glycosidases"/>
    <property type="match status" value="1"/>
</dbReference>
<dbReference type="EMBL" id="JPUA01000034">
    <property type="protein sequence ID" value="OWV28840.1"/>
    <property type="molecule type" value="Genomic_DNA"/>
</dbReference>
<dbReference type="OrthoDB" id="9758603at2"/>
<dbReference type="Pfam" id="PF00703">
    <property type="entry name" value="Glyco_hydro_2"/>
    <property type="match status" value="1"/>
</dbReference>
<dbReference type="InterPro" id="IPR006101">
    <property type="entry name" value="Glyco_hydro_2"/>
</dbReference>
<sequence>MLERSSLAENALTSLHDEEYDVPLNLQNLNHSTMVFTKGRTSTSLNGHWNFCVDLLDTGLRQKWYEMQPANPVDRVEPWDYDPYMGESIPVPSNWAMLKEKWYFFEGSAWYTKKLTPELFKKRDSDAESGHRYILRIGAAQYDCKVFLNGKFLGNHYGGSTPFYVELTDDLAEETNWLMLCVNNTRTLDRVPMRNTDWFNYGGVYREVELFSLPREFIRDMFIRLSQDGRAIEVDVVVDRAVDSAVDSAVDGPSIHHAYLEIPELGISQKISIEQGKGTCRIAAEPERWSPENPRLYEVVLTAGEDRITDNVGFRSIVRQGVDILLNGEPIWLRGISVHEDDDTLGKVTSDEDIRRRLAHAKELGCNFLRLAHYPHHERAAELADEMGFLLWQEIPVYWAIDFDNHNTLKDAKNQLIELIKRDRNRASVIIWSIGNENPDTDSRLSFMRDLAETARLNDPTRLVAAACLINHAKLKIEDRLVDHLDVIGINEYYGWYDENFDDLYAIGKNSDPDRPVVISETGADGDNSSQGPSEGLFSEKYMADVYRRQIDTLQKLAYIKGMSPWILYDFRVERRQNIFQRGFNRKGLIAADKSTKKEAFHVLASFYHSIKD</sequence>
<dbReference type="InterPro" id="IPR006103">
    <property type="entry name" value="Glyco_hydro_2_cat"/>
</dbReference>
<evidence type="ECO:0000256" key="1">
    <source>
        <dbReference type="ARBA" id="ARBA00007401"/>
    </source>
</evidence>
<dbReference type="InterPro" id="IPR008979">
    <property type="entry name" value="Galactose-bd-like_sf"/>
</dbReference>
<dbReference type="GO" id="GO:0005975">
    <property type="term" value="P:carbohydrate metabolic process"/>
    <property type="evidence" value="ECO:0007669"/>
    <property type="project" value="InterPro"/>
</dbReference>
<dbReference type="InterPro" id="IPR051913">
    <property type="entry name" value="GH2_Domain-Containing"/>
</dbReference>
<keyword evidence="2 7" id="KW-0378">Hydrolase</keyword>
<dbReference type="InterPro" id="IPR013783">
    <property type="entry name" value="Ig-like_fold"/>
</dbReference>
<dbReference type="Gene3D" id="2.60.120.260">
    <property type="entry name" value="Galactose-binding domain-like"/>
    <property type="match status" value="1"/>
</dbReference>
<evidence type="ECO:0000256" key="3">
    <source>
        <dbReference type="ARBA" id="ARBA00023295"/>
    </source>
</evidence>
<dbReference type="AlphaFoldDB" id="A0A246RZ55"/>
<evidence type="ECO:0000313" key="7">
    <source>
        <dbReference type="EMBL" id="OWV28840.1"/>
    </source>
</evidence>
<feature type="domain" description="Glycoside hydrolase family 2 catalytic" evidence="5">
    <location>
        <begin position="323"/>
        <end position="603"/>
    </location>
</feature>
<evidence type="ECO:0000259" key="6">
    <source>
        <dbReference type="Pfam" id="PF02837"/>
    </source>
</evidence>
<dbReference type="Gene3D" id="2.60.40.10">
    <property type="entry name" value="Immunoglobulins"/>
    <property type="match status" value="1"/>
</dbReference>
<dbReference type="Pfam" id="PF02836">
    <property type="entry name" value="Glyco_hydro_2_C"/>
    <property type="match status" value="1"/>
</dbReference>
<evidence type="ECO:0000313" key="8">
    <source>
        <dbReference type="Proteomes" id="UP000197334"/>
    </source>
</evidence>
<reference evidence="7 8" key="1">
    <citation type="submission" date="2014-08" db="EMBL/GenBank/DDBJ databases">
        <title>Draft genome sequence of a novel L-asparaginase producing marine bacterium, Halomonas campaniensis.</title>
        <authorList>
            <person name="Sundarakrishnan B."/>
            <person name="Moushumi Priya A."/>
            <person name="Raman G."/>
            <person name="Sakthivel N."/>
            <person name="Park S."/>
            <person name="Jayachandran S."/>
        </authorList>
    </citation>
    <scope>NUCLEOTIDE SEQUENCE [LARGE SCALE GENOMIC DNA]</scope>
    <source>
        <strain evidence="7 8">SK03</strain>
    </source>
</reference>
<organism evidence="7 8">
    <name type="scientific">Halomonas campaniensis</name>
    <dbReference type="NCBI Taxonomy" id="213554"/>
    <lineage>
        <taxon>Bacteria</taxon>
        <taxon>Pseudomonadati</taxon>
        <taxon>Pseudomonadota</taxon>
        <taxon>Gammaproteobacteria</taxon>
        <taxon>Oceanospirillales</taxon>
        <taxon>Halomonadaceae</taxon>
        <taxon>Halomonas</taxon>
    </lineage>
</organism>
<feature type="domain" description="Glycoside hydrolase family 2 immunoglobulin-like beta-sandwich" evidence="4">
    <location>
        <begin position="217"/>
        <end position="315"/>
    </location>
</feature>
<dbReference type="Gene3D" id="3.20.20.80">
    <property type="entry name" value="Glycosidases"/>
    <property type="match status" value="1"/>
</dbReference>
<dbReference type="InterPro" id="IPR023232">
    <property type="entry name" value="Glyco_hydro_2_AS"/>
</dbReference>
<accession>A0A246RZ55</accession>
<dbReference type="InterPro" id="IPR036156">
    <property type="entry name" value="Beta-gal/glucu_dom_sf"/>
</dbReference>
<name>A0A246RZ55_9GAMM</name>
<dbReference type="InterPro" id="IPR017853">
    <property type="entry name" value="GH"/>
</dbReference>
<dbReference type="PRINTS" id="PR00132">
    <property type="entry name" value="GLHYDRLASE2"/>
</dbReference>
<dbReference type="PANTHER" id="PTHR42732">
    <property type="entry name" value="BETA-GALACTOSIDASE"/>
    <property type="match status" value="1"/>
</dbReference>
<evidence type="ECO:0000259" key="5">
    <source>
        <dbReference type="Pfam" id="PF02836"/>
    </source>
</evidence>
<proteinExistence type="inferred from homology"/>
<dbReference type="SUPFAM" id="SSF49303">
    <property type="entry name" value="beta-Galactosidase/glucuronidase domain"/>
    <property type="match status" value="1"/>
</dbReference>
<comment type="caution">
    <text evidence="7">The sequence shown here is derived from an EMBL/GenBank/DDBJ whole genome shotgun (WGS) entry which is preliminary data.</text>
</comment>
<dbReference type="RefSeq" id="WP_088700838.1">
    <property type="nucleotide sequence ID" value="NZ_JPUA01000034.1"/>
</dbReference>
<comment type="similarity">
    <text evidence="1">Belongs to the glycosyl hydrolase 2 family.</text>
</comment>
<dbReference type="GO" id="GO:0004553">
    <property type="term" value="F:hydrolase activity, hydrolyzing O-glycosyl compounds"/>
    <property type="evidence" value="ECO:0007669"/>
    <property type="project" value="InterPro"/>
</dbReference>
<dbReference type="SUPFAM" id="SSF49785">
    <property type="entry name" value="Galactose-binding domain-like"/>
    <property type="match status" value="1"/>
</dbReference>
<keyword evidence="8" id="KW-1185">Reference proteome</keyword>
<evidence type="ECO:0000256" key="2">
    <source>
        <dbReference type="ARBA" id="ARBA00022801"/>
    </source>
</evidence>
<gene>
    <name evidence="7" type="ORF">JI62_14445</name>
</gene>
<dbReference type="InterPro" id="IPR006104">
    <property type="entry name" value="Glyco_hydro_2_N"/>
</dbReference>
<dbReference type="Proteomes" id="UP000197334">
    <property type="component" value="Unassembled WGS sequence"/>
</dbReference>
<feature type="domain" description="Glycosyl hydrolases family 2 sugar binding" evidence="6">
    <location>
        <begin position="44"/>
        <end position="214"/>
    </location>
</feature>
<dbReference type="InterPro" id="IPR006102">
    <property type="entry name" value="Ig-like_GH2"/>
</dbReference>
<keyword evidence="3" id="KW-0326">Glycosidase</keyword>
<protein>
    <submittedName>
        <fullName evidence="7">Glycosyl hydrolase family 2</fullName>
    </submittedName>
</protein>
<dbReference type="PANTHER" id="PTHR42732:SF1">
    <property type="entry name" value="BETA-MANNOSIDASE"/>
    <property type="match status" value="1"/>
</dbReference>
<evidence type="ECO:0000259" key="4">
    <source>
        <dbReference type="Pfam" id="PF00703"/>
    </source>
</evidence>